<keyword evidence="3" id="KW-1185">Reference proteome</keyword>
<dbReference type="PROSITE" id="PS51257">
    <property type="entry name" value="PROKAR_LIPOPROTEIN"/>
    <property type="match status" value="1"/>
</dbReference>
<evidence type="ECO:0008006" key="4">
    <source>
        <dbReference type="Google" id="ProtNLM"/>
    </source>
</evidence>
<comment type="caution">
    <text evidence="2">The sequence shown here is derived from an EMBL/GenBank/DDBJ whole genome shotgun (WGS) entry which is preliminary data.</text>
</comment>
<dbReference type="Proteomes" id="UP000583800">
    <property type="component" value="Unassembled WGS sequence"/>
</dbReference>
<reference evidence="2 3" key="1">
    <citation type="submission" date="2020-08" db="EMBL/GenBank/DDBJ databases">
        <title>Sequencing the genomes of 1000 actinobacteria strains.</title>
        <authorList>
            <person name="Klenk H.-P."/>
        </authorList>
    </citation>
    <scope>NUCLEOTIDE SEQUENCE [LARGE SCALE GENOMIC DNA]</scope>
    <source>
        <strain evidence="2 3">DSM 45913</strain>
    </source>
</reference>
<proteinExistence type="predicted"/>
<accession>A0A7X0F1M3</accession>
<evidence type="ECO:0000313" key="3">
    <source>
        <dbReference type="Proteomes" id="UP000583800"/>
    </source>
</evidence>
<protein>
    <recommendedName>
        <fullName evidence="4">DUF3558 domain-containing protein</fullName>
    </recommendedName>
</protein>
<sequence>MAKWTRSGLGVTVLAVLAAGCGVVLPQAQPSPSATPARVRSSAAPSSTPPGEHVAATSTATSTPTSTATAGAAALKAPADPCRVLSARTRLRIRMPKATRNRRDVACAWTNEPGTAPPFVLRDLKISYTTGLAGLAFTEEEARMTFATRRRNDYRQPSVFGGAPSVKGVIRQVGTARSGEHFDEGYYVYYVYQVAAARRGEGRAVLRKGNVVVSITASGADIPTRRVRDGRPAGNATVQTLIDAVAPQALAAAR</sequence>
<name>A0A7X0F1M3_9ACTN</name>
<evidence type="ECO:0000256" key="1">
    <source>
        <dbReference type="SAM" id="MobiDB-lite"/>
    </source>
</evidence>
<dbReference type="EMBL" id="JACHJB010000005">
    <property type="protein sequence ID" value="MBB6352173.1"/>
    <property type="molecule type" value="Genomic_DNA"/>
</dbReference>
<dbReference type="AlphaFoldDB" id="A0A7X0F1M3"/>
<feature type="region of interest" description="Disordered" evidence="1">
    <location>
        <begin position="29"/>
        <end position="74"/>
    </location>
</feature>
<evidence type="ECO:0000313" key="2">
    <source>
        <dbReference type="EMBL" id="MBB6352173.1"/>
    </source>
</evidence>
<organism evidence="2 3">
    <name type="scientific">Nonomuraea muscovyensis</name>
    <dbReference type="NCBI Taxonomy" id="1124761"/>
    <lineage>
        <taxon>Bacteria</taxon>
        <taxon>Bacillati</taxon>
        <taxon>Actinomycetota</taxon>
        <taxon>Actinomycetes</taxon>
        <taxon>Streptosporangiales</taxon>
        <taxon>Streptosporangiaceae</taxon>
        <taxon>Nonomuraea</taxon>
    </lineage>
</organism>
<dbReference type="RefSeq" id="WP_185089910.1">
    <property type="nucleotide sequence ID" value="NZ_JACHJB010000005.1"/>
</dbReference>
<gene>
    <name evidence="2" type="ORF">FHU36_008769</name>
</gene>